<evidence type="ECO:0000313" key="2">
    <source>
        <dbReference type="EMBL" id="ARD21256.1"/>
    </source>
</evidence>
<sequence>MPTAKNANLVSVVVIIGLLIAVITSVVMINQSNQHKGPEVWSSFVYKNGYDSAAYEMDTDFVDYPSCKAHAQTVSAEYNNAPWQCGLYCRFDSMRQGFECESMLND</sequence>
<keyword evidence="3" id="KW-1185">Reference proteome</keyword>
<dbReference type="Proteomes" id="UP000191820">
    <property type="component" value="Chromosome"/>
</dbReference>
<proteinExistence type="predicted"/>
<keyword evidence="1" id="KW-1133">Transmembrane helix</keyword>
<feature type="transmembrane region" description="Helical" evidence="1">
    <location>
        <begin position="6"/>
        <end position="29"/>
    </location>
</feature>
<dbReference type="EMBL" id="CP020472">
    <property type="protein sequence ID" value="ARD21256.1"/>
    <property type="molecule type" value="Genomic_DNA"/>
</dbReference>
<protein>
    <recommendedName>
        <fullName evidence="4">Transmembrane protein</fullName>
    </recommendedName>
</protein>
<evidence type="ECO:0000313" key="3">
    <source>
        <dbReference type="Proteomes" id="UP000191820"/>
    </source>
</evidence>
<keyword evidence="1" id="KW-0472">Membrane</keyword>
<reference evidence="2 3" key="1">
    <citation type="submission" date="2017-03" db="EMBL/GenBank/DDBJ databases">
        <title>Genome sequencing of Shewanella japonica KCTC 22435.</title>
        <authorList>
            <person name="Kim K.M."/>
        </authorList>
    </citation>
    <scope>NUCLEOTIDE SEQUENCE [LARGE SCALE GENOMIC DNA]</scope>
    <source>
        <strain evidence="2 3">KCTC 22435</strain>
    </source>
</reference>
<dbReference type="RefSeq" id="WP_055024791.1">
    <property type="nucleotide sequence ID" value="NZ_CP020472.1"/>
</dbReference>
<evidence type="ECO:0000256" key="1">
    <source>
        <dbReference type="SAM" id="Phobius"/>
    </source>
</evidence>
<gene>
    <name evidence="2" type="ORF">SJ2017_0925</name>
</gene>
<keyword evidence="1" id="KW-0812">Transmembrane</keyword>
<evidence type="ECO:0008006" key="4">
    <source>
        <dbReference type="Google" id="ProtNLM"/>
    </source>
</evidence>
<organism evidence="2 3">
    <name type="scientific">Shewanella japonica</name>
    <dbReference type="NCBI Taxonomy" id="93973"/>
    <lineage>
        <taxon>Bacteria</taxon>
        <taxon>Pseudomonadati</taxon>
        <taxon>Pseudomonadota</taxon>
        <taxon>Gammaproteobacteria</taxon>
        <taxon>Alteromonadales</taxon>
        <taxon>Shewanellaceae</taxon>
        <taxon>Shewanella</taxon>
    </lineage>
</organism>
<accession>A0ABN4YA16</accession>
<name>A0ABN4YA16_9GAMM</name>